<dbReference type="GO" id="GO:0005829">
    <property type="term" value="C:cytosol"/>
    <property type="evidence" value="ECO:0007669"/>
    <property type="project" value="TreeGrafter"/>
</dbReference>
<dbReference type="SUPFAM" id="SSF158710">
    <property type="entry name" value="PSPTO4464-like"/>
    <property type="match status" value="1"/>
</dbReference>
<dbReference type="GO" id="GO:1902626">
    <property type="term" value="P:assembly of large subunit precursor of preribosome"/>
    <property type="evidence" value="ECO:0007669"/>
    <property type="project" value="UniProtKB-UniRule"/>
</dbReference>
<dbReference type="InterPro" id="IPR023153">
    <property type="entry name" value="DarP_sf"/>
</dbReference>
<dbReference type="GO" id="GO:0043022">
    <property type="term" value="F:ribosome binding"/>
    <property type="evidence" value="ECO:0007669"/>
    <property type="project" value="UniProtKB-UniRule"/>
</dbReference>
<dbReference type="PANTHER" id="PTHR38101:SF1">
    <property type="entry name" value="UPF0307 PROTEIN YJGA"/>
    <property type="match status" value="1"/>
</dbReference>
<evidence type="ECO:0000313" key="7">
    <source>
        <dbReference type="EMBL" id="ACR13825.1"/>
    </source>
</evidence>
<dbReference type="CDD" id="cd16331">
    <property type="entry name" value="YjgA-like"/>
    <property type="match status" value="1"/>
</dbReference>
<keyword evidence="2 5" id="KW-0690">Ribosome biogenesis</keyword>
<dbReference type="NCBIfam" id="NF003593">
    <property type="entry name" value="PRK05255.1-1"/>
    <property type="match status" value="1"/>
</dbReference>
<gene>
    <name evidence="5" type="primary">darP</name>
    <name evidence="7" type="ordered locus">TERTU_3827</name>
</gene>
<evidence type="ECO:0000256" key="6">
    <source>
        <dbReference type="SAM" id="MobiDB-lite"/>
    </source>
</evidence>
<dbReference type="Proteomes" id="UP000009080">
    <property type="component" value="Chromosome"/>
</dbReference>
<dbReference type="PANTHER" id="PTHR38101">
    <property type="entry name" value="UPF0307 PROTEIN YJGA"/>
    <property type="match status" value="1"/>
</dbReference>
<keyword evidence="1 5" id="KW-0963">Cytoplasm</keyword>
<dbReference type="RefSeq" id="WP_015819940.1">
    <property type="nucleotide sequence ID" value="NC_012997.1"/>
</dbReference>
<dbReference type="KEGG" id="ttu:TERTU_3827"/>
<evidence type="ECO:0000256" key="3">
    <source>
        <dbReference type="ARBA" id="ARBA00022730"/>
    </source>
</evidence>
<dbReference type="InterPro" id="IPR006839">
    <property type="entry name" value="DarP"/>
</dbReference>
<dbReference type="OrthoDB" id="5293604at2"/>
<comment type="function">
    <text evidence="5">Member of a network of 50S ribosomal subunit biogenesis factors which assembles along the 30S-50S interface, preventing incorrect 23S rRNA structures from forming. Promotes peptidyl transferase center (PTC) maturation.</text>
</comment>
<dbReference type="HAMAP" id="MF_00765">
    <property type="entry name" value="DarP"/>
    <property type="match status" value="1"/>
</dbReference>
<feature type="region of interest" description="Disordered" evidence="6">
    <location>
        <begin position="1"/>
        <end position="20"/>
    </location>
</feature>
<evidence type="ECO:0000256" key="4">
    <source>
        <dbReference type="ARBA" id="ARBA00022884"/>
    </source>
</evidence>
<proteinExistence type="inferred from homology"/>
<protein>
    <recommendedName>
        <fullName evidence="5">Dual-action ribosomal maturation protein DarP</fullName>
    </recommendedName>
    <alternativeName>
        <fullName evidence="5">Large ribosomal subunit assembly factor DarP</fullName>
    </alternativeName>
</protein>
<keyword evidence="3 5" id="KW-0699">rRNA-binding</keyword>
<evidence type="ECO:0000313" key="8">
    <source>
        <dbReference type="Proteomes" id="UP000009080"/>
    </source>
</evidence>
<dbReference type="EMBL" id="CP001614">
    <property type="protein sequence ID" value="ACR13825.1"/>
    <property type="molecule type" value="Genomic_DNA"/>
</dbReference>
<evidence type="ECO:0000256" key="2">
    <source>
        <dbReference type="ARBA" id="ARBA00022517"/>
    </source>
</evidence>
<feature type="compositionally biased region" description="Acidic residues" evidence="6">
    <location>
        <begin position="1"/>
        <end position="13"/>
    </location>
</feature>
<evidence type="ECO:0000256" key="1">
    <source>
        <dbReference type="ARBA" id="ARBA00022490"/>
    </source>
</evidence>
<dbReference type="HOGENOM" id="CLU_106757_4_0_6"/>
<dbReference type="PIRSF" id="PIRSF016183">
    <property type="entry name" value="UCP016183"/>
    <property type="match status" value="1"/>
</dbReference>
<name>C5BSX9_TERTT</name>
<accession>C5BSX9</accession>
<dbReference type="STRING" id="377629.TERTU_3827"/>
<dbReference type="AlphaFoldDB" id="C5BSX9"/>
<dbReference type="eggNOG" id="COG3028">
    <property type="taxonomic scope" value="Bacteria"/>
</dbReference>
<keyword evidence="8" id="KW-1185">Reference proteome</keyword>
<organism evidence="7 8">
    <name type="scientific">Teredinibacter turnerae (strain ATCC 39867 / T7901)</name>
    <dbReference type="NCBI Taxonomy" id="377629"/>
    <lineage>
        <taxon>Bacteria</taxon>
        <taxon>Pseudomonadati</taxon>
        <taxon>Pseudomonadota</taxon>
        <taxon>Gammaproteobacteria</taxon>
        <taxon>Cellvibrionales</taxon>
        <taxon>Cellvibrionaceae</taxon>
        <taxon>Teredinibacter</taxon>
    </lineage>
</organism>
<dbReference type="GO" id="GO:0019843">
    <property type="term" value="F:rRNA binding"/>
    <property type="evidence" value="ECO:0007669"/>
    <property type="project" value="UniProtKB-UniRule"/>
</dbReference>
<dbReference type="Pfam" id="PF04751">
    <property type="entry name" value="DarP"/>
    <property type="match status" value="1"/>
</dbReference>
<reference evidence="7 8" key="1">
    <citation type="journal article" date="2009" name="PLoS ONE">
        <title>The complete genome of Teredinibacter turnerae T7901: an intracellular endosymbiont of marine wood-boring bivalves (shipworms).</title>
        <authorList>
            <person name="Yang J.C."/>
            <person name="Madupu R."/>
            <person name="Durkin A.S."/>
            <person name="Ekborg N.A."/>
            <person name="Pedamallu C.S."/>
            <person name="Hostetler J.B."/>
            <person name="Radune D."/>
            <person name="Toms B.S."/>
            <person name="Henrissat B."/>
            <person name="Coutinho P.M."/>
            <person name="Schwarz S."/>
            <person name="Field L."/>
            <person name="Trindade-Silva A.E."/>
            <person name="Soares C.A.G."/>
            <person name="Elshahawi S."/>
            <person name="Hanora A."/>
            <person name="Schmidt E.W."/>
            <person name="Haygood M.G."/>
            <person name="Posfai J."/>
            <person name="Benner J."/>
            <person name="Madinger C."/>
            <person name="Nove J."/>
            <person name="Anton B."/>
            <person name="Chaudhary K."/>
            <person name="Foster J."/>
            <person name="Holman A."/>
            <person name="Kumar S."/>
            <person name="Lessard P.A."/>
            <person name="Luyten Y.A."/>
            <person name="Slatko B."/>
            <person name="Wood N."/>
            <person name="Wu B."/>
            <person name="Teplitski M."/>
            <person name="Mougous J.D."/>
            <person name="Ward N."/>
            <person name="Eisen J.A."/>
            <person name="Badger J.H."/>
            <person name="Distel D.L."/>
        </authorList>
    </citation>
    <scope>NUCLEOTIDE SEQUENCE [LARGE SCALE GENOMIC DNA]</scope>
    <source>
        <strain evidence="8">ATCC 39867 / T7901</strain>
    </source>
</reference>
<dbReference type="Gene3D" id="1.10.60.30">
    <property type="entry name" value="PSPTO4464-like domains"/>
    <property type="match status" value="2"/>
</dbReference>
<comment type="similarity">
    <text evidence="5">Belongs to the DarP family.</text>
</comment>
<comment type="subcellular location">
    <subcellularLocation>
        <location evidence="5">Cytoplasm</location>
    </subcellularLocation>
    <text evidence="5">Associates with late stage pre-50S ribosomal subunits.</text>
</comment>
<keyword evidence="4 5" id="KW-0694">RNA-binding</keyword>
<evidence type="ECO:0000256" key="5">
    <source>
        <dbReference type="HAMAP-Rule" id="MF_00765"/>
    </source>
</evidence>
<sequence>MHDYSDEDWEDDDLPKSKTQVKKEMTALQDLGVQLIELSPTQLDKLPLSDKLRSAIDDAPKITQRSARKRHFQYIGKLMRDADGEAIEEAFARMQEKQHLAARQHHQIENWRDQLLSGDQQALQAFIDQFPGCQVQQLRNLLRAAEKEKMDNKPPAAARKIFKFVRDCFEAAADDGTV</sequence>